<name>A0A4R4J4H2_PHOLU</name>
<reference evidence="1 2" key="1">
    <citation type="journal article" date="2019" name="Int. J. Syst. Evol. Microbiol.">
        <title>Photorhabdus khanii subsp. guanajuatensis subsp. nov., isolated from Heterorhabditis atacamensis, and Photorhabdus luminescens subsp. mexicana subsp. nov., isolated from Heterorhabditis mexicana entomopathogenic nematodes.</title>
        <authorList>
            <person name="Machado R.A.R."/>
            <person name="Bruno P."/>
            <person name="Arce C.C.M."/>
            <person name="Liechti N."/>
            <person name="Kohler A."/>
            <person name="Bernal J."/>
            <person name="Bruggmann R."/>
            <person name="Turlings T.C.J."/>
        </authorList>
    </citation>
    <scope>NUCLEOTIDE SEQUENCE [LARGE SCALE GENOMIC DNA]</scope>
    <source>
        <strain evidence="1 2">MEX47-22</strain>
    </source>
</reference>
<dbReference type="RefSeq" id="WP_051691095.1">
    <property type="nucleotide sequence ID" value="NZ_CAWOLF010000016.1"/>
</dbReference>
<organism evidence="1 2">
    <name type="scientific">Photorhabdus luminescens subsp. mexicana</name>
    <dbReference type="NCBI Taxonomy" id="2100167"/>
    <lineage>
        <taxon>Bacteria</taxon>
        <taxon>Pseudomonadati</taxon>
        <taxon>Pseudomonadota</taxon>
        <taxon>Gammaproteobacteria</taxon>
        <taxon>Enterobacterales</taxon>
        <taxon>Morganellaceae</taxon>
        <taxon>Photorhabdus</taxon>
    </lineage>
</organism>
<comment type="caution">
    <text evidence="1">The sequence shown here is derived from an EMBL/GenBank/DDBJ whole genome shotgun (WGS) entry which is preliminary data.</text>
</comment>
<evidence type="ECO:0000313" key="2">
    <source>
        <dbReference type="Proteomes" id="UP000295550"/>
    </source>
</evidence>
<accession>A0A4R4J4H2</accession>
<protein>
    <submittedName>
        <fullName evidence="1">Uncharacterized protein</fullName>
    </submittedName>
</protein>
<sequence>MIKDLFFEMLNDSYHQLSKEISESNVTDNLLIDYESDLNEMFFLDMHRLKEAICLLQKAQLIDDKITMQAALVYIRVHSMRLSGFFEDIKDDSDTFLKNSEWPNIPENYQVPEHYNYPNK</sequence>
<proteinExistence type="predicted"/>
<dbReference type="AlphaFoldDB" id="A0A4R4J4H2"/>
<dbReference type="Proteomes" id="UP000295550">
    <property type="component" value="Unassembled WGS sequence"/>
</dbReference>
<dbReference type="EMBL" id="PUJX01000016">
    <property type="protein sequence ID" value="TDB48430.1"/>
    <property type="molecule type" value="Genomic_DNA"/>
</dbReference>
<evidence type="ECO:0000313" key="1">
    <source>
        <dbReference type="EMBL" id="TDB48430.1"/>
    </source>
</evidence>
<dbReference type="Gene3D" id="6.10.290.10">
    <property type="match status" value="1"/>
</dbReference>
<gene>
    <name evidence="1" type="ORF">C5468_15750</name>
</gene>